<reference evidence="1" key="1">
    <citation type="journal article" date="2020" name="Nature">
        <title>Giant virus diversity and host interactions through global metagenomics.</title>
        <authorList>
            <person name="Schulz F."/>
            <person name="Roux S."/>
            <person name="Paez-Espino D."/>
            <person name="Jungbluth S."/>
            <person name="Walsh D.A."/>
            <person name="Denef V.J."/>
            <person name="McMahon K.D."/>
            <person name="Konstantinidis K.T."/>
            <person name="Eloe-Fadrosh E.A."/>
            <person name="Kyrpides N.C."/>
            <person name="Woyke T."/>
        </authorList>
    </citation>
    <scope>NUCLEOTIDE SEQUENCE</scope>
    <source>
        <strain evidence="1">GVMAG-M-3300020728-1</strain>
    </source>
</reference>
<protein>
    <submittedName>
        <fullName evidence="1">Uncharacterized protein</fullName>
    </submittedName>
</protein>
<organism evidence="1">
    <name type="scientific">viral metagenome</name>
    <dbReference type="NCBI Taxonomy" id="1070528"/>
    <lineage>
        <taxon>unclassified sequences</taxon>
        <taxon>metagenomes</taxon>
        <taxon>organismal metagenomes</taxon>
    </lineage>
</organism>
<dbReference type="EMBL" id="MN739410">
    <property type="protein sequence ID" value="QHT03348.1"/>
    <property type="molecule type" value="Genomic_DNA"/>
</dbReference>
<evidence type="ECO:0000313" key="1">
    <source>
        <dbReference type="EMBL" id="QHT03348.1"/>
    </source>
</evidence>
<dbReference type="AlphaFoldDB" id="A0A6C0CFI8"/>
<proteinExistence type="predicted"/>
<sequence length="69" mass="7965">MELIREHLMYKSVPITIEIDTLKTQEQYEVIRLLLACRKEDVCVSVTDKTNKYIRELLTILGVKLADGA</sequence>
<accession>A0A6C0CFI8</accession>
<name>A0A6C0CFI8_9ZZZZ</name>